<dbReference type="EMBL" id="VDUZ01000005">
    <property type="protein sequence ID" value="TXL79548.1"/>
    <property type="molecule type" value="Genomic_DNA"/>
</dbReference>
<keyword evidence="2 5" id="KW-0378">Hydrolase</keyword>
<feature type="binding site" evidence="5">
    <location>
        <position position="275"/>
    </location>
    <ligand>
        <name>substrate</name>
    </ligand>
</feature>
<comment type="function">
    <text evidence="5">Catalyzes the hydrolytic deamination of adenine to hypoxanthine. Plays an important role in the purine salvage pathway and in nitrogen catabolism.</text>
</comment>
<dbReference type="RefSeq" id="WP_147846056.1">
    <property type="nucleotide sequence ID" value="NZ_VDUZ01000005.1"/>
</dbReference>
<evidence type="ECO:0000256" key="2">
    <source>
        <dbReference type="ARBA" id="ARBA00022801"/>
    </source>
</evidence>
<dbReference type="GO" id="GO:0000034">
    <property type="term" value="F:adenine deaminase activity"/>
    <property type="evidence" value="ECO:0007669"/>
    <property type="project" value="UniProtKB-UniRule"/>
</dbReference>
<dbReference type="NCBIfam" id="TIGR01430">
    <property type="entry name" value="aden_deam"/>
    <property type="match status" value="1"/>
</dbReference>
<evidence type="ECO:0000256" key="3">
    <source>
        <dbReference type="ARBA" id="ARBA00022833"/>
    </source>
</evidence>
<dbReference type="Pfam" id="PF00962">
    <property type="entry name" value="A_deaminase"/>
    <property type="match status" value="1"/>
</dbReference>
<dbReference type="GO" id="GO:0006146">
    <property type="term" value="P:adenine catabolic process"/>
    <property type="evidence" value="ECO:0007669"/>
    <property type="project" value="UniProtKB-UniRule"/>
</dbReference>
<comment type="similarity">
    <text evidence="5">Belongs to the metallo-dependent hydrolases superfamily. Adenosine and AMP deaminases family. Adenine deaminase type 2 subfamily.</text>
</comment>
<evidence type="ECO:0000256" key="4">
    <source>
        <dbReference type="ARBA" id="ARBA00023080"/>
    </source>
</evidence>
<protein>
    <recommendedName>
        <fullName evidence="5">Adenine deaminase</fullName>
        <shortName evidence="5">ADE</shortName>
        <ecNumber evidence="5">3.5.4.2</ecNumber>
    </recommendedName>
    <alternativeName>
        <fullName evidence="5">Adenine aminohydrolase</fullName>
        <shortName evidence="5">AAH</shortName>
    </alternativeName>
</protein>
<comment type="catalytic activity">
    <reaction evidence="5">
        <text>adenine + H2O + H(+) = hypoxanthine + NH4(+)</text>
        <dbReference type="Rhea" id="RHEA:23688"/>
        <dbReference type="ChEBI" id="CHEBI:15377"/>
        <dbReference type="ChEBI" id="CHEBI:15378"/>
        <dbReference type="ChEBI" id="CHEBI:16708"/>
        <dbReference type="ChEBI" id="CHEBI:17368"/>
        <dbReference type="ChEBI" id="CHEBI:28938"/>
        <dbReference type="EC" id="3.5.4.2"/>
    </reaction>
</comment>
<dbReference type="AlphaFoldDB" id="A0A5C8PTI3"/>
<keyword evidence="8" id="KW-1185">Reference proteome</keyword>
<feature type="binding site" evidence="5">
    <location>
        <position position="274"/>
    </location>
    <ligand>
        <name>Zn(2+)</name>
        <dbReference type="ChEBI" id="CHEBI:29105"/>
        <note>catalytic</note>
    </ligand>
</feature>
<dbReference type="GO" id="GO:0009117">
    <property type="term" value="P:nucleotide metabolic process"/>
    <property type="evidence" value="ECO:0007669"/>
    <property type="project" value="UniProtKB-KW"/>
</dbReference>
<dbReference type="InterPro" id="IPR001365">
    <property type="entry name" value="A_deaminase_dom"/>
</dbReference>
<dbReference type="PANTHER" id="PTHR43114">
    <property type="entry name" value="ADENINE DEAMINASE"/>
    <property type="match status" value="1"/>
</dbReference>
<dbReference type="InterPro" id="IPR028892">
    <property type="entry name" value="ADE"/>
</dbReference>
<dbReference type="Proteomes" id="UP000321638">
    <property type="component" value="Unassembled WGS sequence"/>
</dbReference>
<keyword evidence="4 5" id="KW-0546">Nucleotide metabolism</keyword>
<reference evidence="7 8" key="1">
    <citation type="submission" date="2019-06" db="EMBL/GenBank/DDBJ databases">
        <title>New taxonomy in bacterial strain CC-CFT640, isolated from vineyard.</title>
        <authorList>
            <person name="Lin S.-Y."/>
            <person name="Tsai C.-F."/>
            <person name="Young C.-C."/>
        </authorList>
    </citation>
    <scope>NUCLEOTIDE SEQUENCE [LARGE SCALE GENOMIC DNA]</scope>
    <source>
        <strain evidence="7 8">CC-CFT640</strain>
    </source>
</reference>
<evidence type="ECO:0000313" key="7">
    <source>
        <dbReference type="EMBL" id="TXL79548.1"/>
    </source>
</evidence>
<dbReference type="InterPro" id="IPR006330">
    <property type="entry name" value="Ado/ade_deaminase"/>
</dbReference>
<dbReference type="SUPFAM" id="SSF51556">
    <property type="entry name" value="Metallo-dependent hydrolases"/>
    <property type="match status" value="1"/>
</dbReference>
<feature type="domain" description="Adenosine deaminase" evidence="6">
    <location>
        <begin position="8"/>
        <end position="328"/>
    </location>
</feature>
<keyword evidence="1 5" id="KW-0479">Metal-binding</keyword>
<dbReference type="CDD" id="cd01320">
    <property type="entry name" value="ADA"/>
    <property type="match status" value="1"/>
</dbReference>
<dbReference type="EC" id="3.5.4.2" evidence="5"/>
<evidence type="ECO:0000313" key="8">
    <source>
        <dbReference type="Proteomes" id="UP000321638"/>
    </source>
</evidence>
<comment type="caution">
    <text evidence="7">The sequence shown here is derived from an EMBL/GenBank/DDBJ whole genome shotgun (WGS) entry which is preliminary data.</text>
</comment>
<feature type="binding site" evidence="5">
    <location>
        <position position="13"/>
    </location>
    <ligand>
        <name>Zn(2+)</name>
        <dbReference type="ChEBI" id="CHEBI:29105"/>
        <note>catalytic</note>
    </ligand>
</feature>
<name>A0A5C8PTI3_9HYPH</name>
<feature type="binding site" evidence="5">
    <location>
        <position position="193"/>
    </location>
    <ligand>
        <name>Zn(2+)</name>
        <dbReference type="ChEBI" id="CHEBI:29105"/>
        <note>catalytic</note>
    </ligand>
</feature>
<evidence type="ECO:0000256" key="5">
    <source>
        <dbReference type="HAMAP-Rule" id="MF_01962"/>
    </source>
</evidence>
<organism evidence="7 8">
    <name type="scientific">Vineibacter terrae</name>
    <dbReference type="NCBI Taxonomy" id="2586908"/>
    <lineage>
        <taxon>Bacteria</taxon>
        <taxon>Pseudomonadati</taxon>
        <taxon>Pseudomonadota</taxon>
        <taxon>Alphaproteobacteria</taxon>
        <taxon>Hyphomicrobiales</taxon>
        <taxon>Vineibacter</taxon>
    </lineage>
</organism>
<dbReference type="Gene3D" id="3.20.20.140">
    <property type="entry name" value="Metal-dependent hydrolases"/>
    <property type="match status" value="1"/>
</dbReference>
<feature type="binding site" evidence="5">
    <location>
        <position position="15"/>
    </location>
    <ligand>
        <name>Zn(2+)</name>
        <dbReference type="ChEBI" id="CHEBI:29105"/>
        <note>catalytic</note>
    </ligand>
</feature>
<dbReference type="InterPro" id="IPR032466">
    <property type="entry name" value="Metal_Hydrolase"/>
</dbReference>
<comment type="cofactor">
    <cofactor evidence="5">
        <name>Zn(2+)</name>
        <dbReference type="ChEBI" id="CHEBI:29105"/>
    </cofactor>
    <text evidence="5">Binds 1 zinc ion per subunit.</text>
</comment>
<gene>
    <name evidence="7" type="primary">add</name>
    <name evidence="7" type="ORF">FHP25_06295</name>
</gene>
<sequence>MTTIATLPKVELHCHIEGSAPPALVRRLAARNGIAMPEALFADEHRFAWSDFNSFLRAYDSASSAMRRPQDYRDVIYDYLRRCAAEGAIYVELFTSPEHALDVGMDYAAQLEALAAGIDAAEKEFGIVGRLIAICLRHRGPDRALAMARLMLEQRHPYVVGFGMAGDELRHAPADFAPAYRLVADAGYPCTAHAGEVGGADSVRATIAALPVTRIGHGVRASEDPRLLEEIARRGIVLEVCPGSNVALGVYPDLAVHPLRRLIDAGCKVTLNSDDPPYFDTSIGREYQMAADAFGLGAQDLLRITRTAVDAAFADTGTKRRLSERVAAYTKSNKPSW</sequence>
<dbReference type="HAMAP" id="MF_01962">
    <property type="entry name" value="Adenine_deaminase"/>
    <property type="match status" value="1"/>
</dbReference>
<proteinExistence type="inferred from homology"/>
<keyword evidence="3 5" id="KW-0862">Zinc</keyword>
<evidence type="ECO:0000259" key="6">
    <source>
        <dbReference type="Pfam" id="PF00962"/>
    </source>
</evidence>
<feature type="active site" description="Proton donor" evidence="5">
    <location>
        <position position="196"/>
    </location>
</feature>
<dbReference type="GO" id="GO:0008270">
    <property type="term" value="F:zinc ion binding"/>
    <property type="evidence" value="ECO:0007669"/>
    <property type="project" value="UniProtKB-UniRule"/>
</dbReference>
<dbReference type="OrthoDB" id="105475at2"/>
<dbReference type="PANTHER" id="PTHR43114:SF6">
    <property type="entry name" value="ADENINE DEAMINASE"/>
    <property type="match status" value="1"/>
</dbReference>
<feature type="site" description="Important for catalytic activity" evidence="5">
    <location>
        <position position="217"/>
    </location>
</feature>
<accession>A0A5C8PTI3</accession>
<evidence type="ECO:0000256" key="1">
    <source>
        <dbReference type="ARBA" id="ARBA00022723"/>
    </source>
</evidence>
<dbReference type="GO" id="GO:0043103">
    <property type="term" value="P:hypoxanthine salvage"/>
    <property type="evidence" value="ECO:0007669"/>
    <property type="project" value="UniProtKB-UniRule"/>
</dbReference>